<dbReference type="STRING" id="1161099.SAMN05444817_10437"/>
<proteinExistence type="predicted"/>
<evidence type="ECO:0000256" key="4">
    <source>
        <dbReference type="ARBA" id="ARBA00022729"/>
    </source>
</evidence>
<dbReference type="SUPFAM" id="SSF53807">
    <property type="entry name" value="Helical backbone' metal receptor"/>
    <property type="match status" value="1"/>
</dbReference>
<dbReference type="Proteomes" id="UP000186292">
    <property type="component" value="Unassembled WGS sequence"/>
</dbReference>
<dbReference type="PANTHER" id="PTHR42953:SF1">
    <property type="entry name" value="METAL-BINDING PROTEIN HI_0362-RELATED"/>
    <property type="match status" value="1"/>
</dbReference>
<dbReference type="AlphaFoldDB" id="A0A1N7J5Z4"/>
<evidence type="ECO:0000313" key="7">
    <source>
        <dbReference type="Proteomes" id="UP000186292"/>
    </source>
</evidence>
<keyword evidence="4 5" id="KW-0732">Signal</keyword>
<evidence type="ECO:0000256" key="1">
    <source>
        <dbReference type="ARBA" id="ARBA00004196"/>
    </source>
</evidence>
<evidence type="ECO:0000313" key="6">
    <source>
        <dbReference type="EMBL" id="SIS44775.1"/>
    </source>
</evidence>
<feature type="signal peptide" evidence="5">
    <location>
        <begin position="1"/>
        <end position="25"/>
    </location>
</feature>
<dbReference type="Gene3D" id="3.40.50.1980">
    <property type="entry name" value="Nitrogenase molybdenum iron protein domain"/>
    <property type="match status" value="2"/>
</dbReference>
<protein>
    <submittedName>
        <fullName evidence="6">Zinc/manganese transport system substrate-binding protein</fullName>
    </submittedName>
</protein>
<name>A0A1N7J5Z4_9CORY</name>
<dbReference type="PANTHER" id="PTHR42953">
    <property type="entry name" value="HIGH-AFFINITY ZINC UPTAKE SYSTEM PROTEIN ZNUA-RELATED"/>
    <property type="match status" value="1"/>
</dbReference>
<dbReference type="PROSITE" id="PS51257">
    <property type="entry name" value="PROKAR_LIPOPROTEIN"/>
    <property type="match status" value="1"/>
</dbReference>
<organism evidence="6 7">
    <name type="scientific">Corynebacterium appendicis CIP 107643</name>
    <dbReference type="NCBI Taxonomy" id="1161099"/>
    <lineage>
        <taxon>Bacteria</taxon>
        <taxon>Bacillati</taxon>
        <taxon>Actinomycetota</taxon>
        <taxon>Actinomycetes</taxon>
        <taxon>Mycobacteriales</taxon>
        <taxon>Corynebacteriaceae</taxon>
        <taxon>Corynebacterium</taxon>
    </lineage>
</organism>
<dbReference type="RefSeq" id="WP_076598952.1">
    <property type="nucleotide sequence ID" value="NZ_CP046976.1"/>
</dbReference>
<evidence type="ECO:0000256" key="3">
    <source>
        <dbReference type="ARBA" id="ARBA00022723"/>
    </source>
</evidence>
<dbReference type="OrthoDB" id="5296019at2"/>
<reference evidence="7" key="1">
    <citation type="submission" date="2017-01" db="EMBL/GenBank/DDBJ databases">
        <authorList>
            <person name="Varghese N."/>
            <person name="Submissions S."/>
        </authorList>
    </citation>
    <scope>NUCLEOTIDE SEQUENCE [LARGE SCALE GENOMIC DNA]</scope>
    <source>
        <strain evidence="7">DSM 44531</strain>
    </source>
</reference>
<dbReference type="InterPro" id="IPR050492">
    <property type="entry name" value="Bact_metal-bind_prot9"/>
</dbReference>
<dbReference type="GO" id="GO:0046872">
    <property type="term" value="F:metal ion binding"/>
    <property type="evidence" value="ECO:0007669"/>
    <property type="project" value="UniProtKB-KW"/>
</dbReference>
<dbReference type="EMBL" id="FTOF01000004">
    <property type="protein sequence ID" value="SIS44775.1"/>
    <property type="molecule type" value="Genomic_DNA"/>
</dbReference>
<keyword evidence="3" id="KW-0479">Metal-binding</keyword>
<dbReference type="InterPro" id="IPR006127">
    <property type="entry name" value="ZnuA-like"/>
</dbReference>
<dbReference type="Pfam" id="PF01297">
    <property type="entry name" value="ZnuA"/>
    <property type="match status" value="1"/>
</dbReference>
<comment type="subcellular location">
    <subcellularLocation>
        <location evidence="1">Cell envelope</location>
    </subcellularLocation>
</comment>
<accession>A0A1N7J5Z4</accession>
<feature type="chain" id="PRO_5012749278" evidence="5">
    <location>
        <begin position="26"/>
        <end position="326"/>
    </location>
</feature>
<evidence type="ECO:0000256" key="2">
    <source>
        <dbReference type="ARBA" id="ARBA00022448"/>
    </source>
</evidence>
<gene>
    <name evidence="6" type="ORF">SAMN05444817_10437</name>
</gene>
<sequence>MKFTTTTRRTAAAIAALTLAGSGLAACNDSSNDPAASGSTDGAADSSDVLATTSVWADVASAVTGNDVDSVIKGTDIDPHHFEPAAKDLARVREAGTLVANGGAYDASLYTVTEQDRIIHAVPLVSKEEAEAHMHAHEHGEEGHDHSHGEMDIDDLEHAWFSPAKVKEVAAAVKEKVGGSTDDVDKRMAANEEKLAELPHTHIAMTETIAAPLVWGTELHDVTPEGYMKAALNESEPSVQDIAEFIDEIEAGHIDMLIVNPQSANSATEQLANAARENDVPVVEMRETPPEGVNFLDYFDQVVNELAETVQNLPDKGEDAHAEHAA</sequence>
<evidence type="ECO:0000256" key="5">
    <source>
        <dbReference type="SAM" id="SignalP"/>
    </source>
</evidence>
<dbReference type="GO" id="GO:0030001">
    <property type="term" value="P:metal ion transport"/>
    <property type="evidence" value="ECO:0007669"/>
    <property type="project" value="InterPro"/>
</dbReference>
<keyword evidence="7" id="KW-1185">Reference proteome</keyword>
<keyword evidence="2" id="KW-0813">Transport</keyword>
<dbReference type="GO" id="GO:0030313">
    <property type="term" value="C:cell envelope"/>
    <property type="evidence" value="ECO:0007669"/>
    <property type="project" value="UniProtKB-SubCell"/>
</dbReference>